<reference evidence="2 3" key="1">
    <citation type="submission" date="2023-07" db="EMBL/GenBank/DDBJ databases">
        <title>Sorghum-associated microbial communities from plants grown in Nebraska, USA.</title>
        <authorList>
            <person name="Schachtman D."/>
        </authorList>
    </citation>
    <scope>NUCLEOTIDE SEQUENCE [LARGE SCALE GENOMIC DNA]</scope>
    <source>
        <strain evidence="2 3">DS1709</strain>
    </source>
</reference>
<gene>
    <name evidence="2" type="ORF">J2781_000293</name>
</gene>
<keyword evidence="3" id="KW-1185">Reference proteome</keyword>
<evidence type="ECO:0000313" key="3">
    <source>
        <dbReference type="Proteomes" id="UP001184853"/>
    </source>
</evidence>
<feature type="transmembrane region" description="Helical" evidence="1">
    <location>
        <begin position="134"/>
        <end position="153"/>
    </location>
</feature>
<feature type="transmembrane region" description="Helical" evidence="1">
    <location>
        <begin position="72"/>
        <end position="94"/>
    </location>
</feature>
<dbReference type="InterPro" id="IPR049713">
    <property type="entry name" value="Pr6Pr-like"/>
</dbReference>
<comment type="caution">
    <text evidence="2">The sequence shown here is derived from an EMBL/GenBank/DDBJ whole genome shotgun (WGS) entry which is preliminary data.</text>
</comment>
<name>A0ABU1L9J7_9FLAO</name>
<dbReference type="RefSeq" id="WP_115981672.1">
    <property type="nucleotide sequence ID" value="NZ_JAVDQS010000001.1"/>
</dbReference>
<evidence type="ECO:0000313" key="2">
    <source>
        <dbReference type="EMBL" id="MDR6403389.1"/>
    </source>
</evidence>
<accession>A0ABU1L9J7</accession>
<keyword evidence="1" id="KW-0472">Membrane</keyword>
<feature type="transmembrane region" description="Helical" evidence="1">
    <location>
        <begin position="43"/>
        <end position="60"/>
    </location>
</feature>
<evidence type="ECO:0000256" key="1">
    <source>
        <dbReference type="SAM" id="Phobius"/>
    </source>
</evidence>
<proteinExistence type="predicted"/>
<sequence length="199" mass="23344">MKRILALIFALLGWFAIIMQYYLMLQNSALSFGEMTIRFFSYFTILTNLIVAVYFTFYVVKNPQKTEHSGLLTAITIYILIVGLIYQVLLRSAWSPTGMQKIVDELLHTLIPVLVLFFWFLYENKSGLHYKQIIKWTIYPVIYLLYILLRGSFSGFYPYPFVDVLAIGYPEVLFNSFWILIFFIGLSMLFIRFGKALNK</sequence>
<feature type="transmembrane region" description="Helical" evidence="1">
    <location>
        <begin position="173"/>
        <end position="193"/>
    </location>
</feature>
<dbReference type="EMBL" id="JAVDQS010000001">
    <property type="protein sequence ID" value="MDR6403389.1"/>
    <property type="molecule type" value="Genomic_DNA"/>
</dbReference>
<dbReference type="NCBIfam" id="NF038065">
    <property type="entry name" value="Pr6Pr"/>
    <property type="match status" value="1"/>
</dbReference>
<dbReference type="Proteomes" id="UP001184853">
    <property type="component" value="Unassembled WGS sequence"/>
</dbReference>
<keyword evidence="1" id="KW-0812">Transmembrane</keyword>
<keyword evidence="1" id="KW-1133">Transmembrane helix</keyword>
<organism evidence="2 3">
    <name type="scientific">Chryseobacterium geocarposphaerae</name>
    <dbReference type="NCBI Taxonomy" id="1416776"/>
    <lineage>
        <taxon>Bacteria</taxon>
        <taxon>Pseudomonadati</taxon>
        <taxon>Bacteroidota</taxon>
        <taxon>Flavobacteriia</taxon>
        <taxon>Flavobacteriales</taxon>
        <taxon>Weeksellaceae</taxon>
        <taxon>Chryseobacterium group</taxon>
        <taxon>Chryseobacterium</taxon>
    </lineage>
</organism>
<protein>
    <submittedName>
        <fullName evidence="2">FlaA1/EpsC-like NDP-sugar epimerase</fullName>
    </submittedName>
</protein>
<feature type="transmembrane region" description="Helical" evidence="1">
    <location>
        <begin position="106"/>
        <end position="122"/>
    </location>
</feature>